<dbReference type="Pfam" id="PF15052">
    <property type="entry name" value="TMEM169"/>
    <property type="match status" value="1"/>
</dbReference>
<accession>H2ZK06</accession>
<reference evidence="4" key="1">
    <citation type="submission" date="2003-08" db="EMBL/GenBank/DDBJ databases">
        <authorList>
            <person name="Birren B."/>
            <person name="Nusbaum C."/>
            <person name="Abebe A."/>
            <person name="Abouelleil A."/>
            <person name="Adekoya E."/>
            <person name="Ait-zahra M."/>
            <person name="Allen N."/>
            <person name="Allen T."/>
            <person name="An P."/>
            <person name="Anderson M."/>
            <person name="Anderson S."/>
            <person name="Arachchi H."/>
            <person name="Armbruster J."/>
            <person name="Bachantsang P."/>
            <person name="Baldwin J."/>
            <person name="Barry A."/>
            <person name="Bayul T."/>
            <person name="Blitshsteyn B."/>
            <person name="Bloom T."/>
            <person name="Blye J."/>
            <person name="Boguslavskiy L."/>
            <person name="Borowsky M."/>
            <person name="Boukhgalter B."/>
            <person name="Brunache A."/>
            <person name="Butler J."/>
            <person name="Calixte N."/>
            <person name="Calvo S."/>
            <person name="Camarata J."/>
            <person name="Campo K."/>
            <person name="Chang J."/>
            <person name="Cheshatsang Y."/>
            <person name="Citroen M."/>
            <person name="Collymore A."/>
            <person name="Considine T."/>
            <person name="Cook A."/>
            <person name="Cooke P."/>
            <person name="Corum B."/>
            <person name="Cuomo C."/>
            <person name="David R."/>
            <person name="Dawoe T."/>
            <person name="Degray S."/>
            <person name="Dodge S."/>
            <person name="Dooley K."/>
            <person name="Dorje P."/>
            <person name="Dorjee K."/>
            <person name="Dorris L."/>
            <person name="Duffey N."/>
            <person name="Dupes A."/>
            <person name="Elkins T."/>
            <person name="Engels R."/>
            <person name="Erickson J."/>
            <person name="Farina A."/>
            <person name="Faro S."/>
            <person name="Ferreira P."/>
            <person name="Fischer H."/>
            <person name="Fitzgerald M."/>
            <person name="Foley K."/>
            <person name="Gage D."/>
            <person name="Galagan J."/>
            <person name="Gearin G."/>
            <person name="Gnerre S."/>
            <person name="Gnirke A."/>
            <person name="Goyette A."/>
            <person name="Graham J."/>
            <person name="Grandbois E."/>
            <person name="Gyaltsen K."/>
            <person name="Hafez N."/>
            <person name="Hagopian D."/>
            <person name="Hagos B."/>
            <person name="Hall J."/>
            <person name="Hatcher B."/>
            <person name="Heller A."/>
            <person name="Higgins H."/>
            <person name="Honan T."/>
            <person name="Horn A."/>
            <person name="Houde N."/>
            <person name="Hughes L."/>
            <person name="Hulme W."/>
            <person name="Husby E."/>
            <person name="Iliev I."/>
            <person name="Jaffe D."/>
            <person name="Jones C."/>
            <person name="Kamal M."/>
            <person name="Kamat A."/>
            <person name="Kamvysselis M."/>
            <person name="Karlsson E."/>
            <person name="Kells C."/>
            <person name="Kieu A."/>
            <person name="Kisner P."/>
            <person name="Kodira C."/>
            <person name="Kulbokas E."/>
            <person name="Labutti K."/>
            <person name="Lama D."/>
            <person name="Landers T."/>
            <person name="Leger J."/>
            <person name="Levine S."/>
            <person name="Lewis D."/>
            <person name="Lewis T."/>
            <person name="Lindblad-toh K."/>
            <person name="Liu X."/>
            <person name="Lokyitsang T."/>
            <person name="Lokyitsang Y."/>
            <person name="Lucien O."/>
            <person name="Lui A."/>
            <person name="Ma L.J."/>
            <person name="Mabbitt R."/>
            <person name="Macdonald J."/>
            <person name="Maclean C."/>
            <person name="Major J."/>
            <person name="Manning J."/>
            <person name="Marabella R."/>
            <person name="Maru K."/>
            <person name="Matthews C."/>
            <person name="Mauceli E."/>
            <person name="Mccarthy M."/>
            <person name="Mcdonough S."/>
            <person name="Mcghee T."/>
            <person name="Meldrim J."/>
            <person name="Meneus L."/>
            <person name="Mesirov J."/>
            <person name="Mihalev A."/>
            <person name="Mihova T."/>
            <person name="Mikkelsen T."/>
            <person name="Mlenga V."/>
            <person name="Moru K."/>
            <person name="Mozes J."/>
            <person name="Mulrain L."/>
            <person name="Munson G."/>
            <person name="Naylor J."/>
            <person name="Newes C."/>
            <person name="Nguyen C."/>
            <person name="Nguyen N."/>
            <person name="Nguyen T."/>
            <person name="Nicol R."/>
            <person name="Nielsen C."/>
            <person name="Nizzari M."/>
            <person name="Norbu C."/>
            <person name="Norbu N."/>
            <person name="O'donnell P."/>
            <person name="Okoawo O."/>
            <person name="O'leary S."/>
            <person name="Omotosho B."/>
            <person name="O'neill K."/>
            <person name="Osman S."/>
            <person name="Parker S."/>
            <person name="Perrin D."/>
            <person name="Phunkhang P."/>
            <person name="Piqani B."/>
            <person name="Purcell S."/>
            <person name="Rachupka T."/>
            <person name="Ramasamy U."/>
            <person name="Rameau R."/>
            <person name="Ray V."/>
            <person name="Raymond C."/>
            <person name="Retta R."/>
            <person name="Richardson S."/>
            <person name="Rise C."/>
            <person name="Rodriguez J."/>
            <person name="Rogers J."/>
            <person name="Rogov P."/>
            <person name="Rutman M."/>
            <person name="Schupbach R."/>
            <person name="Seaman C."/>
            <person name="Settipalli S."/>
            <person name="Sharpe T."/>
            <person name="Sheridan J."/>
            <person name="Sherpa N."/>
            <person name="Shi J."/>
            <person name="Smirnov S."/>
            <person name="Smith C."/>
            <person name="Sougnez C."/>
            <person name="Spencer B."/>
            <person name="Stalker J."/>
            <person name="Stange-thomann N."/>
            <person name="Stavropoulos S."/>
            <person name="Stetson K."/>
            <person name="Stone C."/>
            <person name="Stone S."/>
            <person name="Stubbs M."/>
            <person name="Talamas J."/>
            <person name="Tchuinga P."/>
            <person name="Tenzing P."/>
            <person name="Tesfaye S."/>
            <person name="Theodore J."/>
            <person name="Thoulutsang Y."/>
            <person name="Topham K."/>
            <person name="Towey S."/>
            <person name="Tsamla T."/>
            <person name="Tsomo N."/>
            <person name="Vallee D."/>
            <person name="Vassiliev H."/>
            <person name="Venkataraman V."/>
            <person name="Vinson J."/>
            <person name="Vo A."/>
            <person name="Wade C."/>
            <person name="Wang S."/>
            <person name="Wangchuk T."/>
            <person name="Wangdi T."/>
            <person name="Whittaker C."/>
            <person name="Wilkinson J."/>
            <person name="Wu Y."/>
            <person name="Wyman D."/>
            <person name="Yadav S."/>
            <person name="Yang S."/>
            <person name="Yang X."/>
            <person name="Yeager S."/>
            <person name="Yee E."/>
            <person name="Young G."/>
            <person name="Zainoun J."/>
            <person name="Zembeck L."/>
            <person name="Zimmer A."/>
            <person name="Zody M."/>
            <person name="Lander E."/>
        </authorList>
    </citation>
    <scope>NUCLEOTIDE SEQUENCE [LARGE SCALE GENOMIC DNA]</scope>
</reference>
<dbReference type="Ensembl" id="ENSCSAVT00000018116.1">
    <property type="protein sequence ID" value="ENSCSAVP00000017922.1"/>
    <property type="gene ID" value="ENSCSAVG00000010548.1"/>
</dbReference>
<dbReference type="eggNOG" id="ENOG502QUD9">
    <property type="taxonomic scope" value="Eukaryota"/>
</dbReference>
<keyword evidence="4" id="KW-1185">Reference proteome</keyword>
<dbReference type="AlphaFoldDB" id="H2ZK06"/>
<keyword evidence="2" id="KW-0472">Membrane</keyword>
<protein>
    <recommendedName>
        <fullName evidence="5">Transmembrane protein 169</fullName>
    </recommendedName>
</protein>
<sequence length="186" mass="20910">MNGRSVNPTDDELESGPRDHRNGSDVIAVNEGQWKDWTSTWRKGGAATRHVTMTGTITRGKKRGASVDVELDLTDHELMQMTLSRDHLNSPPSVAQMDEPSSGCRCGVDSGPHIFLLGILCLPFIFIGSFCVCFYFGLLTWYNIFSYFYDEKSICYRITLCPLLVIFFPILIMLFTLGISFYAAFV</sequence>
<evidence type="ECO:0000313" key="4">
    <source>
        <dbReference type="Proteomes" id="UP000007875"/>
    </source>
</evidence>
<dbReference type="InterPro" id="IPR029386">
    <property type="entry name" value="TMEM169"/>
</dbReference>
<feature type="transmembrane region" description="Helical" evidence="2">
    <location>
        <begin position="114"/>
        <end position="142"/>
    </location>
</feature>
<keyword evidence="2" id="KW-1133">Transmembrane helix</keyword>
<proteinExistence type="predicted"/>
<dbReference type="PANTHER" id="PTHR31777">
    <property type="entry name" value="TRANSMEMBRANE PROTEIN 169"/>
    <property type="match status" value="1"/>
</dbReference>
<keyword evidence="2" id="KW-0812">Transmembrane</keyword>
<feature type="region of interest" description="Disordered" evidence="1">
    <location>
        <begin position="1"/>
        <end position="27"/>
    </location>
</feature>
<reference evidence="3" key="3">
    <citation type="submission" date="2025-09" db="UniProtKB">
        <authorList>
            <consortium name="Ensembl"/>
        </authorList>
    </citation>
    <scope>IDENTIFICATION</scope>
</reference>
<dbReference type="InParanoid" id="H2ZK06"/>
<name>H2ZK06_CIOSA</name>
<reference evidence="3" key="2">
    <citation type="submission" date="2025-08" db="UniProtKB">
        <authorList>
            <consortium name="Ensembl"/>
        </authorList>
    </citation>
    <scope>IDENTIFICATION</scope>
</reference>
<evidence type="ECO:0000256" key="2">
    <source>
        <dbReference type="SAM" id="Phobius"/>
    </source>
</evidence>
<dbReference type="GeneTree" id="ENSGT00390000015276"/>
<feature type="transmembrane region" description="Helical" evidence="2">
    <location>
        <begin position="154"/>
        <end position="185"/>
    </location>
</feature>
<dbReference type="HOGENOM" id="CLU_1457596_0_0_1"/>
<evidence type="ECO:0000256" key="1">
    <source>
        <dbReference type="SAM" id="MobiDB-lite"/>
    </source>
</evidence>
<dbReference type="Proteomes" id="UP000007875">
    <property type="component" value="Unassembled WGS sequence"/>
</dbReference>
<organism evidence="3 4">
    <name type="scientific">Ciona savignyi</name>
    <name type="common">Pacific transparent sea squirt</name>
    <dbReference type="NCBI Taxonomy" id="51511"/>
    <lineage>
        <taxon>Eukaryota</taxon>
        <taxon>Metazoa</taxon>
        <taxon>Chordata</taxon>
        <taxon>Tunicata</taxon>
        <taxon>Ascidiacea</taxon>
        <taxon>Phlebobranchia</taxon>
        <taxon>Cionidae</taxon>
        <taxon>Ciona</taxon>
    </lineage>
</organism>
<evidence type="ECO:0008006" key="5">
    <source>
        <dbReference type="Google" id="ProtNLM"/>
    </source>
</evidence>
<evidence type="ECO:0000313" key="3">
    <source>
        <dbReference type="Ensembl" id="ENSCSAVP00000017922.1"/>
    </source>
</evidence>
<dbReference type="PANTHER" id="PTHR31777:SF0">
    <property type="entry name" value="TRANSMEMBRANE PROTEIN 169"/>
    <property type="match status" value="1"/>
</dbReference>